<dbReference type="GO" id="GO:0004523">
    <property type="term" value="F:RNA-DNA hybrid ribonuclease activity"/>
    <property type="evidence" value="ECO:0007669"/>
    <property type="project" value="InterPro"/>
</dbReference>
<dbReference type="Pfam" id="PF00078">
    <property type="entry name" value="RVT_1"/>
    <property type="match status" value="1"/>
</dbReference>
<evidence type="ECO:0000259" key="1">
    <source>
        <dbReference type="PROSITE" id="PS50878"/>
    </source>
</evidence>
<dbReference type="PANTHER" id="PTHR19446">
    <property type="entry name" value="REVERSE TRANSCRIPTASES"/>
    <property type="match status" value="1"/>
</dbReference>
<dbReference type="CDD" id="cd09280">
    <property type="entry name" value="RNase_HI_eukaryote_like"/>
    <property type="match status" value="1"/>
</dbReference>
<dbReference type="Proteomes" id="UP000567179">
    <property type="component" value="Unassembled WGS sequence"/>
</dbReference>
<evidence type="ECO:0008006" key="5">
    <source>
        <dbReference type="Google" id="ProtNLM"/>
    </source>
</evidence>
<sequence>MTGRHIEDQTDLIHSMITKCELSEENGAIVFLDQEKAYDKIRHDYLWAVLDHLKFPPRFINSIKAMYSSANTQILINGVLGDPFRITRGVRQGDPLSCLLFNLAIEPLACMLRASSLEGFRIPSLADKLIATLFADDTTAYLSCRDNPAILDNILEKWCLASGAKFNTTKSIYLPVGQPEFRKTVWETRRLNSTTAPIPAHIHIIKDGEHTRALGAYVGNNTNQIAIWDPIVETIDKNLTRWARGNPTQEGRRLIANMEVGGRTQYLTRVQGMPTDVLDRINKLLSAFVWNEDRPSINADTLRAPIRLGGRKLIDLHARNEAIELRKYQCYCTSNPELRPQCAYVVDEILSHHINVYNNTKDSQSIICPPLQAFELHLRSRVAPLPEFITRMFTVKTKYNAIFDPPSLPEHLKHELPLWYHIGHDTDNPDVAQPSRYVNWNNLKHAQCIRITHNVVTVGDAVTLHQRTLSAAHSARRNCKCQPCKEDREKGCENPHECATKCAKLLNKLSPKFLPALQAEIGNDIPVAQDMILEQADKKYFNKLAHISNLDDGFRVFGQHSTTSQTPLTIGSLPPGTNRVNVPTTIVYTDGSCEHNGTLHARAGAGIWYAPDDLRNKSIRLPEEIEQTNNTGELVAILTAAQDAPSNDTLEICTDSQYAIDNLTKLRPTREREGWINMSNQNIFKKIISVLRQRNGSTFLIKVKGHSGNAGNDGADEMARLGAQKHETDAVDLSTPRELQLEGAQLAGLTQAQLYKGIREKREHHLTPRRTTTSWLDITRWAANDRWGTLPTDSTIWHSIRDHNIDRKIRAFMYKSIHGTHRIGTYWDHVPQHEHRARCTTCAGTEDLEHILTICPNYGQETIWRLALDLLRLKGLDIDGLTIGDILSAPLASFKLQNGKPDTALNRLYTIIITESMYLIWLLRCEWRIDRNEDPEKLHSQQEITSRWHFRINRRLRIDQTMARKRTHKWKKITKNLVLRTWQGILNNEENLPPEWIGTRGVLVRYIGVEGRPPGRNR</sequence>
<evidence type="ECO:0000313" key="3">
    <source>
        <dbReference type="EMBL" id="KAF5320843.1"/>
    </source>
</evidence>
<accession>A0A8H5BE88</accession>
<dbReference type="SUPFAM" id="SSF56672">
    <property type="entry name" value="DNA/RNA polymerases"/>
    <property type="match status" value="1"/>
</dbReference>
<dbReference type="InterPro" id="IPR043502">
    <property type="entry name" value="DNA/RNA_pol_sf"/>
</dbReference>
<dbReference type="OrthoDB" id="2752996at2759"/>
<dbReference type="PROSITE" id="PS50879">
    <property type="entry name" value="RNASE_H_1"/>
    <property type="match status" value="1"/>
</dbReference>
<organism evidence="3 4">
    <name type="scientific">Psilocybe cf. subviscida</name>
    <dbReference type="NCBI Taxonomy" id="2480587"/>
    <lineage>
        <taxon>Eukaryota</taxon>
        <taxon>Fungi</taxon>
        <taxon>Dikarya</taxon>
        <taxon>Basidiomycota</taxon>
        <taxon>Agaricomycotina</taxon>
        <taxon>Agaricomycetes</taxon>
        <taxon>Agaricomycetidae</taxon>
        <taxon>Agaricales</taxon>
        <taxon>Agaricineae</taxon>
        <taxon>Strophariaceae</taxon>
        <taxon>Psilocybe</taxon>
    </lineage>
</organism>
<evidence type="ECO:0000259" key="2">
    <source>
        <dbReference type="PROSITE" id="PS50879"/>
    </source>
</evidence>
<dbReference type="Pfam" id="PF00075">
    <property type="entry name" value="RNase_H"/>
    <property type="match status" value="1"/>
</dbReference>
<evidence type="ECO:0000313" key="4">
    <source>
        <dbReference type="Proteomes" id="UP000567179"/>
    </source>
</evidence>
<gene>
    <name evidence="3" type="ORF">D9619_000262</name>
</gene>
<comment type="caution">
    <text evidence="3">The sequence shown here is derived from an EMBL/GenBank/DDBJ whole genome shotgun (WGS) entry which is preliminary data.</text>
</comment>
<dbReference type="InterPro" id="IPR000477">
    <property type="entry name" value="RT_dom"/>
</dbReference>
<dbReference type="AlphaFoldDB" id="A0A8H5BE88"/>
<proteinExistence type="predicted"/>
<reference evidence="3 4" key="1">
    <citation type="journal article" date="2020" name="ISME J.">
        <title>Uncovering the hidden diversity of litter-decomposition mechanisms in mushroom-forming fungi.</title>
        <authorList>
            <person name="Floudas D."/>
            <person name="Bentzer J."/>
            <person name="Ahren D."/>
            <person name="Johansson T."/>
            <person name="Persson P."/>
            <person name="Tunlid A."/>
        </authorList>
    </citation>
    <scope>NUCLEOTIDE SEQUENCE [LARGE SCALE GENOMIC DNA]</scope>
    <source>
        <strain evidence="3 4">CBS 101986</strain>
    </source>
</reference>
<keyword evidence="4" id="KW-1185">Reference proteome</keyword>
<dbReference type="PROSITE" id="PS50878">
    <property type="entry name" value="RT_POL"/>
    <property type="match status" value="1"/>
</dbReference>
<dbReference type="CDD" id="cd01650">
    <property type="entry name" value="RT_nLTR_like"/>
    <property type="match status" value="1"/>
</dbReference>
<dbReference type="InterPro" id="IPR012337">
    <property type="entry name" value="RNaseH-like_sf"/>
</dbReference>
<dbReference type="EMBL" id="JAACJJ010000028">
    <property type="protein sequence ID" value="KAF5320843.1"/>
    <property type="molecule type" value="Genomic_DNA"/>
</dbReference>
<dbReference type="Gene3D" id="3.30.420.10">
    <property type="entry name" value="Ribonuclease H-like superfamily/Ribonuclease H"/>
    <property type="match status" value="1"/>
</dbReference>
<dbReference type="SUPFAM" id="SSF53098">
    <property type="entry name" value="Ribonuclease H-like"/>
    <property type="match status" value="1"/>
</dbReference>
<name>A0A8H5BE88_9AGAR</name>
<dbReference type="GO" id="GO:0003676">
    <property type="term" value="F:nucleic acid binding"/>
    <property type="evidence" value="ECO:0007669"/>
    <property type="project" value="InterPro"/>
</dbReference>
<protein>
    <recommendedName>
        <fullName evidence="5">RNase H type-1 domain-containing protein</fullName>
    </recommendedName>
</protein>
<dbReference type="InterPro" id="IPR036397">
    <property type="entry name" value="RNaseH_sf"/>
</dbReference>
<feature type="domain" description="RNase H type-1" evidence="2">
    <location>
        <begin position="581"/>
        <end position="724"/>
    </location>
</feature>
<dbReference type="InterPro" id="IPR002156">
    <property type="entry name" value="RNaseH_domain"/>
</dbReference>
<feature type="domain" description="Reverse transcriptase" evidence="1">
    <location>
        <begin position="1"/>
        <end position="222"/>
    </location>
</feature>